<name>A0A8A3PMZ0_9HELO</name>
<feature type="region of interest" description="Disordered" evidence="1">
    <location>
        <begin position="178"/>
        <end position="201"/>
    </location>
</feature>
<dbReference type="OrthoDB" id="3564705at2759"/>
<proteinExistence type="predicted"/>
<feature type="region of interest" description="Disordered" evidence="1">
    <location>
        <begin position="1"/>
        <end position="38"/>
    </location>
</feature>
<feature type="compositionally biased region" description="Acidic residues" evidence="1">
    <location>
        <begin position="183"/>
        <end position="201"/>
    </location>
</feature>
<sequence length="222" mass="24391">MQRIPKEKREQLRSEKEKRGRRAVKEKRRVARAVRAQKESIPTAAAMSFEPNVSNQQEMVIRTRATANNSPAFNSGLTVSAGAAAARGEPATASPLPRANARRATSSARIAAAVVNLSRGRHHKRASVPSQKERLSRRDTFRKLTGLSLASLELGLNVGGSVAPDIDDDWPAKVLGEELRSSDDEEDVIMEEDDDDDDEMEDQDLDIYNSNGLWSALGVNIM</sequence>
<organism evidence="2 3">
    <name type="scientific">Monilinia vaccinii-corymbosi</name>
    <dbReference type="NCBI Taxonomy" id="61207"/>
    <lineage>
        <taxon>Eukaryota</taxon>
        <taxon>Fungi</taxon>
        <taxon>Dikarya</taxon>
        <taxon>Ascomycota</taxon>
        <taxon>Pezizomycotina</taxon>
        <taxon>Leotiomycetes</taxon>
        <taxon>Helotiales</taxon>
        <taxon>Sclerotiniaceae</taxon>
        <taxon>Monilinia</taxon>
    </lineage>
</organism>
<evidence type="ECO:0000313" key="3">
    <source>
        <dbReference type="Proteomes" id="UP000672032"/>
    </source>
</evidence>
<feature type="compositionally biased region" description="Basic residues" evidence="1">
    <location>
        <begin position="19"/>
        <end position="32"/>
    </location>
</feature>
<dbReference type="Proteomes" id="UP000672032">
    <property type="component" value="Chromosome 7"/>
</dbReference>
<keyword evidence="3" id="KW-1185">Reference proteome</keyword>
<protein>
    <submittedName>
        <fullName evidence="2">Uncharacterized protein</fullName>
    </submittedName>
</protein>
<feature type="compositionally biased region" description="Basic and acidic residues" evidence="1">
    <location>
        <begin position="1"/>
        <end position="18"/>
    </location>
</feature>
<accession>A0A8A3PMZ0</accession>
<dbReference type="EMBL" id="CP063411">
    <property type="protein sequence ID" value="QSZ36837.1"/>
    <property type="molecule type" value="Genomic_DNA"/>
</dbReference>
<dbReference type="AlphaFoldDB" id="A0A8A3PMZ0"/>
<reference evidence="2" key="1">
    <citation type="submission" date="2020-10" db="EMBL/GenBank/DDBJ databases">
        <title>Genome Sequence of Monilinia vaccinii-corymbosi Sheds Light on Mummy Berry Disease Infection of Blueberry and Mating Type.</title>
        <authorList>
            <person name="Yow A.G."/>
            <person name="Zhang Y."/>
            <person name="Bansal K."/>
            <person name="Eacker S.M."/>
            <person name="Sullivan S."/>
            <person name="Liachko I."/>
            <person name="Cubeta M.A."/>
            <person name="Rollins J.A."/>
            <person name="Ashrafi H."/>
        </authorList>
    </citation>
    <scope>NUCLEOTIDE SEQUENCE</scope>
    <source>
        <strain evidence="2">RL-1</strain>
    </source>
</reference>
<evidence type="ECO:0000313" key="2">
    <source>
        <dbReference type="EMBL" id="QSZ36837.1"/>
    </source>
</evidence>
<evidence type="ECO:0000256" key="1">
    <source>
        <dbReference type="SAM" id="MobiDB-lite"/>
    </source>
</evidence>
<gene>
    <name evidence="2" type="ORF">DSL72_006720</name>
</gene>